<protein>
    <submittedName>
        <fullName evidence="1">Uncharacterized protein</fullName>
    </submittedName>
</protein>
<dbReference type="KEGG" id="mag:amb1424"/>
<organism evidence="1 2">
    <name type="scientific">Paramagnetospirillum magneticum (strain ATCC 700264 / AMB-1)</name>
    <name type="common">Magnetospirillum magneticum</name>
    <dbReference type="NCBI Taxonomy" id="342108"/>
    <lineage>
        <taxon>Bacteria</taxon>
        <taxon>Pseudomonadati</taxon>
        <taxon>Pseudomonadota</taxon>
        <taxon>Alphaproteobacteria</taxon>
        <taxon>Rhodospirillales</taxon>
        <taxon>Magnetospirillaceae</taxon>
        <taxon>Paramagnetospirillum</taxon>
    </lineage>
</organism>
<dbReference type="STRING" id="342108.amb1424"/>
<evidence type="ECO:0000313" key="2">
    <source>
        <dbReference type="Proteomes" id="UP000007058"/>
    </source>
</evidence>
<evidence type="ECO:0000313" key="1">
    <source>
        <dbReference type="EMBL" id="BAE50228.1"/>
    </source>
</evidence>
<dbReference type="EMBL" id="AP007255">
    <property type="protein sequence ID" value="BAE50228.1"/>
    <property type="molecule type" value="Genomic_DNA"/>
</dbReference>
<keyword evidence="2" id="KW-1185">Reference proteome</keyword>
<accession>Q2W7E7</accession>
<gene>
    <name evidence="1" type="ordered locus">amb1424</name>
</gene>
<name>Q2W7E7_PARM1</name>
<dbReference type="Proteomes" id="UP000007058">
    <property type="component" value="Chromosome"/>
</dbReference>
<sequence>MEHHMISLRLLVFTLLLCLCAGTLQAIAWEVNEADGSTTTCASSEQ</sequence>
<dbReference type="HOGENOM" id="CLU_3185525_0_0_5"/>
<dbReference type="AlphaFoldDB" id="Q2W7E7"/>
<proteinExistence type="predicted"/>
<reference evidence="1 2" key="1">
    <citation type="journal article" date="2005" name="DNA Res.">
        <title>Complete genome sequence of the facultative anaerobic magnetotactic bacterium Magnetospirillum sp. strain AMB-1.</title>
        <authorList>
            <person name="Matsunaga T."/>
            <person name="Okamura Y."/>
            <person name="Fukuda Y."/>
            <person name="Wahyudi A.T."/>
            <person name="Murase Y."/>
            <person name="Takeyama H."/>
        </authorList>
    </citation>
    <scope>NUCLEOTIDE SEQUENCE [LARGE SCALE GENOMIC DNA]</scope>
    <source>
        <strain evidence="2">ATCC 700264 / AMB-1</strain>
    </source>
</reference>